<name>A0A363NK61_9SPHI</name>
<protein>
    <submittedName>
        <fullName evidence="1">Uncharacterized protein</fullName>
    </submittedName>
</protein>
<comment type="caution">
    <text evidence="1">The sequence shown here is derived from an EMBL/GenBank/DDBJ whole genome shotgun (WGS) entry which is preliminary data.</text>
</comment>
<dbReference type="AlphaFoldDB" id="A0A363NK61"/>
<reference evidence="1 2" key="1">
    <citation type="submission" date="2018-04" db="EMBL/GenBank/DDBJ databases">
        <title>Sphingobacterium sp. M46 Genome.</title>
        <authorList>
            <person name="Cheng J."/>
            <person name="Li Y."/>
        </authorList>
    </citation>
    <scope>NUCLEOTIDE SEQUENCE [LARGE SCALE GENOMIC DNA]</scope>
    <source>
        <strain evidence="1 2">M46</strain>
    </source>
</reference>
<gene>
    <name evidence="1" type="ORF">DCO56_28640</name>
</gene>
<sequence length="105" mass="11767">MKNLIIILFGKNEEILHTLQRIITGTNGWQAVIQQDLLTCKKYLSSYPGDILLLSSGLSTQEETEIIDHLSYLDHPIGLIKHYGGGSGLLKNEIYSLFPDLIPDK</sequence>
<proteinExistence type="predicted"/>
<evidence type="ECO:0000313" key="1">
    <source>
        <dbReference type="EMBL" id="PUV21199.1"/>
    </source>
</evidence>
<evidence type="ECO:0000313" key="2">
    <source>
        <dbReference type="Proteomes" id="UP000250831"/>
    </source>
</evidence>
<dbReference type="EMBL" id="QCXX01000012">
    <property type="protein sequence ID" value="PUV21199.1"/>
    <property type="molecule type" value="Genomic_DNA"/>
</dbReference>
<dbReference type="Proteomes" id="UP000250831">
    <property type="component" value="Unassembled WGS sequence"/>
</dbReference>
<dbReference type="RefSeq" id="WP_108637095.1">
    <property type="nucleotide sequence ID" value="NZ_DAMCKI010000026.1"/>
</dbReference>
<accession>A0A363NK61</accession>
<organism evidence="1 2">
    <name type="scientific">Sphingobacterium athyrii</name>
    <dbReference type="NCBI Taxonomy" id="2152717"/>
    <lineage>
        <taxon>Bacteria</taxon>
        <taxon>Pseudomonadati</taxon>
        <taxon>Bacteroidota</taxon>
        <taxon>Sphingobacteriia</taxon>
        <taxon>Sphingobacteriales</taxon>
        <taxon>Sphingobacteriaceae</taxon>
        <taxon>Sphingobacterium</taxon>
    </lineage>
</organism>
<dbReference type="OrthoDB" id="677818at2"/>
<keyword evidence="2" id="KW-1185">Reference proteome</keyword>